<dbReference type="Proteomes" id="UP000068016">
    <property type="component" value="Unassembled WGS sequence"/>
</dbReference>
<accession>A0A108ELC9</accession>
<evidence type="ECO:0000313" key="1">
    <source>
        <dbReference type="EMBL" id="KWN13495.1"/>
    </source>
</evidence>
<dbReference type="AlphaFoldDB" id="A0A108ELC9"/>
<comment type="caution">
    <text evidence="1">The sequence shown here is derived from an EMBL/GenBank/DDBJ whole genome shotgun (WGS) entry which is preliminary data.</text>
</comment>
<organism evidence="1 2">
    <name type="scientific">Burkholderia territorii</name>
    <dbReference type="NCBI Taxonomy" id="1503055"/>
    <lineage>
        <taxon>Bacteria</taxon>
        <taxon>Pseudomonadati</taxon>
        <taxon>Pseudomonadota</taxon>
        <taxon>Betaproteobacteria</taxon>
        <taxon>Burkholderiales</taxon>
        <taxon>Burkholderiaceae</taxon>
        <taxon>Burkholderia</taxon>
        <taxon>Burkholderia cepacia complex</taxon>
    </lineage>
</organism>
<evidence type="ECO:0000313" key="2">
    <source>
        <dbReference type="Proteomes" id="UP000068016"/>
    </source>
</evidence>
<proteinExistence type="predicted"/>
<reference evidence="1 2" key="1">
    <citation type="submission" date="2015-11" db="EMBL/GenBank/DDBJ databases">
        <title>Expanding the genomic diversity of Burkholderia species for the development of highly accurate diagnostics.</title>
        <authorList>
            <person name="Sahl J."/>
            <person name="Keim P."/>
            <person name="Wagner D."/>
        </authorList>
    </citation>
    <scope>NUCLEOTIDE SEQUENCE [LARGE SCALE GENOMIC DNA]</scope>
    <source>
        <strain evidence="1 2">MSMB793WGS</strain>
    </source>
</reference>
<name>A0A108ELC9_9BURK</name>
<protein>
    <submittedName>
        <fullName evidence="1">Uncharacterized protein</fullName>
    </submittedName>
</protein>
<dbReference type="EMBL" id="LPLZ01000051">
    <property type="protein sequence ID" value="KWN13495.1"/>
    <property type="molecule type" value="Genomic_DNA"/>
</dbReference>
<gene>
    <name evidence="1" type="ORF">WT83_19020</name>
</gene>
<sequence length="108" mass="11579">MDQLPLRAQCIAVRVDDLQIADVAVRITAQRQSGRGLGGARRAVVARDPLLLRGDVVERVLNLAQRAERGRAIAGVGELRAGRRGGHRGVALAAVEQRFGDARAEPPQ</sequence>